<comment type="catalytic activity">
    <reaction evidence="15">
        <text>a ubiquinone + NADH + 5 H(+)(in) = a ubiquinol + NAD(+) + 4 H(+)(out)</text>
        <dbReference type="Rhea" id="RHEA:29091"/>
        <dbReference type="Rhea" id="RHEA-COMP:9565"/>
        <dbReference type="Rhea" id="RHEA-COMP:9566"/>
        <dbReference type="ChEBI" id="CHEBI:15378"/>
        <dbReference type="ChEBI" id="CHEBI:16389"/>
        <dbReference type="ChEBI" id="CHEBI:17976"/>
        <dbReference type="ChEBI" id="CHEBI:57540"/>
        <dbReference type="ChEBI" id="CHEBI:57945"/>
        <dbReference type="EC" id="7.1.1.2"/>
    </reaction>
</comment>
<evidence type="ECO:0000256" key="15">
    <source>
        <dbReference type="ARBA" id="ARBA00049551"/>
    </source>
</evidence>
<keyword evidence="10 16" id="KW-1133">Transmembrane helix</keyword>
<reference evidence="17" key="1">
    <citation type="submission" date="2016-03" db="EMBL/GenBank/DDBJ databases">
        <title>Mitogenomes of insect prey and predators.</title>
        <authorList>
            <person name="Pires Paula D."/>
            <person name="Veloso Timbo R."/>
            <person name="Togawa R."/>
        </authorList>
    </citation>
    <scope>NUCLEOTIDE SEQUENCE</scope>
</reference>
<evidence type="ECO:0000256" key="6">
    <source>
        <dbReference type="ARBA" id="ARBA00022660"/>
    </source>
</evidence>
<feature type="transmembrane region" description="Helical" evidence="16">
    <location>
        <begin position="125"/>
        <end position="144"/>
    </location>
</feature>
<dbReference type="GO" id="GO:0031966">
    <property type="term" value="C:mitochondrial membrane"/>
    <property type="evidence" value="ECO:0007669"/>
    <property type="project" value="UniProtKB-SubCell"/>
</dbReference>
<comment type="subcellular location">
    <subcellularLocation>
        <location evidence="1">Mitochondrion membrane</location>
        <topology evidence="1">Multi-pass membrane protein</topology>
    </subcellularLocation>
</comment>
<feature type="transmembrane region" description="Helical" evidence="16">
    <location>
        <begin position="12"/>
        <end position="37"/>
    </location>
</feature>
<keyword evidence="13 16" id="KW-0472">Membrane</keyword>
<dbReference type="PANTHER" id="PTHR11435">
    <property type="entry name" value="NADH UBIQUINONE OXIDOREDUCTASE SUBUNIT ND6"/>
    <property type="match status" value="1"/>
</dbReference>
<dbReference type="EMBL" id="KU877170">
    <property type="protein sequence ID" value="ANH54442.1"/>
    <property type="molecule type" value="Genomic_DNA"/>
</dbReference>
<evidence type="ECO:0000256" key="8">
    <source>
        <dbReference type="ARBA" id="ARBA00022967"/>
    </source>
</evidence>
<feature type="transmembrane region" description="Helical" evidence="16">
    <location>
        <begin position="43"/>
        <end position="62"/>
    </location>
</feature>
<evidence type="ECO:0000256" key="1">
    <source>
        <dbReference type="ARBA" id="ARBA00004225"/>
    </source>
</evidence>
<dbReference type="GO" id="GO:0008137">
    <property type="term" value="F:NADH dehydrogenase (ubiquinone) activity"/>
    <property type="evidence" value="ECO:0007669"/>
    <property type="project" value="UniProtKB-EC"/>
</dbReference>
<comment type="similarity">
    <text evidence="2">Belongs to the complex I subunit 6 family.</text>
</comment>
<evidence type="ECO:0000256" key="12">
    <source>
        <dbReference type="ARBA" id="ARBA00023128"/>
    </source>
</evidence>
<name>A0A173GHI4_9CUCU</name>
<evidence type="ECO:0000256" key="13">
    <source>
        <dbReference type="ARBA" id="ARBA00023136"/>
    </source>
</evidence>
<evidence type="ECO:0000256" key="10">
    <source>
        <dbReference type="ARBA" id="ARBA00022989"/>
    </source>
</evidence>
<dbReference type="InterPro" id="IPR050269">
    <property type="entry name" value="ComplexI_Subunit6"/>
</dbReference>
<sequence length="155" mass="18436">MSILMITTILMIFLKHPLTLGINILMHTILMSMMMGLKSMNFWFSYILMLIMIGGLLILFIYMTSIASNEKFKFNFKITLMLILIFLMFNFMSKSMIMEMNNEMINNLYFNMFFNKFLNFPNSNIFIIIIFYLLITMMAIVKMTKINFGPLRQMK</sequence>
<keyword evidence="9" id="KW-0249">Electron transport</keyword>
<evidence type="ECO:0000256" key="4">
    <source>
        <dbReference type="ARBA" id="ARBA00021095"/>
    </source>
</evidence>
<dbReference type="PANTHER" id="PTHR11435:SF1">
    <property type="entry name" value="NADH-UBIQUINONE OXIDOREDUCTASE CHAIN 6"/>
    <property type="match status" value="1"/>
</dbReference>
<dbReference type="AlphaFoldDB" id="A0A173GHI4"/>
<geneLocation type="mitochondrion" evidence="17"/>
<accession>A0A173GHI4</accession>
<protein>
    <recommendedName>
        <fullName evidence="4">NADH-ubiquinone oxidoreductase chain 6</fullName>
        <ecNumber evidence="3">7.1.1.2</ecNumber>
    </recommendedName>
    <alternativeName>
        <fullName evidence="14">NADH dehydrogenase subunit 6</fullName>
    </alternativeName>
</protein>
<keyword evidence="12 17" id="KW-0496">Mitochondrion</keyword>
<proteinExistence type="inferred from homology"/>
<gene>
    <name evidence="17" type="primary">ND6</name>
</gene>
<evidence type="ECO:0000256" key="7">
    <source>
        <dbReference type="ARBA" id="ARBA00022692"/>
    </source>
</evidence>
<evidence type="ECO:0000256" key="3">
    <source>
        <dbReference type="ARBA" id="ARBA00012944"/>
    </source>
</evidence>
<keyword evidence="11" id="KW-0520">NAD</keyword>
<evidence type="ECO:0000256" key="16">
    <source>
        <dbReference type="SAM" id="Phobius"/>
    </source>
</evidence>
<feature type="transmembrane region" description="Helical" evidence="16">
    <location>
        <begin position="74"/>
        <end position="92"/>
    </location>
</feature>
<evidence type="ECO:0000256" key="14">
    <source>
        <dbReference type="ARBA" id="ARBA00031019"/>
    </source>
</evidence>
<keyword evidence="8" id="KW-1278">Translocase</keyword>
<keyword evidence="6" id="KW-0679">Respiratory chain</keyword>
<keyword evidence="7 16" id="KW-0812">Transmembrane</keyword>
<evidence type="ECO:0000256" key="5">
    <source>
        <dbReference type="ARBA" id="ARBA00022448"/>
    </source>
</evidence>
<organism evidence="17">
    <name type="scientific">Cycloneda sanguinea</name>
    <dbReference type="NCBI Taxonomy" id="633097"/>
    <lineage>
        <taxon>Eukaryota</taxon>
        <taxon>Metazoa</taxon>
        <taxon>Ecdysozoa</taxon>
        <taxon>Arthropoda</taxon>
        <taxon>Hexapoda</taxon>
        <taxon>Insecta</taxon>
        <taxon>Pterygota</taxon>
        <taxon>Neoptera</taxon>
        <taxon>Endopterygota</taxon>
        <taxon>Coleoptera</taxon>
        <taxon>Polyphaga</taxon>
        <taxon>Cucujiformia</taxon>
        <taxon>Coccinelloidea</taxon>
        <taxon>Coccinellidae</taxon>
        <taxon>Coccinellinae</taxon>
        <taxon>Coccinellini</taxon>
        <taxon>Cycloneda</taxon>
    </lineage>
</organism>
<evidence type="ECO:0000256" key="11">
    <source>
        <dbReference type="ARBA" id="ARBA00023027"/>
    </source>
</evidence>
<dbReference type="EC" id="7.1.1.2" evidence="3"/>
<evidence type="ECO:0000256" key="9">
    <source>
        <dbReference type="ARBA" id="ARBA00022982"/>
    </source>
</evidence>
<keyword evidence="5" id="KW-0813">Transport</keyword>
<evidence type="ECO:0000256" key="2">
    <source>
        <dbReference type="ARBA" id="ARBA00005698"/>
    </source>
</evidence>
<evidence type="ECO:0000313" key="17">
    <source>
        <dbReference type="EMBL" id="ANH54442.1"/>
    </source>
</evidence>